<evidence type="ECO:0000256" key="10">
    <source>
        <dbReference type="SAM" id="SignalP"/>
    </source>
</evidence>
<evidence type="ECO:0000256" key="7">
    <source>
        <dbReference type="ARBA" id="ARBA00022801"/>
    </source>
</evidence>
<dbReference type="NCBIfam" id="TIGR03296">
    <property type="entry name" value="M6dom_TIGR03296"/>
    <property type="match status" value="1"/>
</dbReference>
<keyword evidence="5" id="KW-0479">Metal-binding</keyword>
<evidence type="ECO:0000313" key="14">
    <source>
        <dbReference type="Proteomes" id="UP001500037"/>
    </source>
</evidence>
<comment type="cofactor">
    <cofactor evidence="1">
        <name>Zn(2+)</name>
        <dbReference type="ChEBI" id="CHEBI:29105"/>
    </cofactor>
</comment>
<comment type="caution">
    <text evidence="13">The sequence shown here is derived from an EMBL/GenBank/DDBJ whole genome shotgun (WGS) entry which is preliminary data.</text>
</comment>
<keyword evidence="6 10" id="KW-0732">Signal</keyword>
<reference evidence="13 14" key="1">
    <citation type="journal article" date="2019" name="Int. J. Syst. Evol. Microbiol.">
        <title>The Global Catalogue of Microorganisms (GCM) 10K type strain sequencing project: providing services to taxonomists for standard genome sequencing and annotation.</title>
        <authorList>
            <consortium name="The Broad Institute Genomics Platform"/>
            <consortium name="The Broad Institute Genome Sequencing Center for Infectious Disease"/>
            <person name="Wu L."/>
            <person name="Ma J."/>
        </authorList>
    </citation>
    <scope>NUCLEOTIDE SEQUENCE [LARGE SCALE GENOMIC DNA]</scope>
    <source>
        <strain evidence="13 14">JCM 13004</strain>
    </source>
</reference>
<evidence type="ECO:0000259" key="11">
    <source>
        <dbReference type="Pfam" id="PF05547"/>
    </source>
</evidence>
<feature type="signal peptide" evidence="10">
    <location>
        <begin position="1"/>
        <end position="27"/>
    </location>
</feature>
<protein>
    <submittedName>
        <fullName evidence="13">Immune inhibitor A</fullName>
    </submittedName>
</protein>
<evidence type="ECO:0000256" key="8">
    <source>
        <dbReference type="ARBA" id="ARBA00022833"/>
    </source>
</evidence>
<evidence type="ECO:0000256" key="4">
    <source>
        <dbReference type="ARBA" id="ARBA00022670"/>
    </source>
</evidence>
<evidence type="ECO:0000256" key="1">
    <source>
        <dbReference type="ARBA" id="ARBA00001947"/>
    </source>
</evidence>
<dbReference type="SUPFAM" id="SSF55486">
    <property type="entry name" value="Metalloproteases ('zincins'), catalytic domain"/>
    <property type="match status" value="1"/>
</dbReference>
<keyword evidence="7" id="KW-0378">Hydrolase</keyword>
<keyword evidence="9" id="KW-0482">Metalloprotease</keyword>
<evidence type="ECO:0000256" key="5">
    <source>
        <dbReference type="ARBA" id="ARBA00022723"/>
    </source>
</evidence>
<comment type="subcellular location">
    <subcellularLocation>
        <location evidence="2">Secreted</location>
    </subcellularLocation>
</comment>
<dbReference type="PIRSF" id="PIRSF007519">
    <property type="entry name" value="Protease_InhA"/>
    <property type="match status" value="1"/>
</dbReference>
<feature type="chain" id="PRO_5047005715" evidence="10">
    <location>
        <begin position="28"/>
        <end position="780"/>
    </location>
</feature>
<proteinExistence type="predicted"/>
<dbReference type="Pfam" id="PF05547">
    <property type="entry name" value="Peptidase_M6"/>
    <property type="match status" value="1"/>
</dbReference>
<keyword evidence="14" id="KW-1185">Reference proteome</keyword>
<keyword evidence="8" id="KW-0862">Zinc</keyword>
<dbReference type="RefSeq" id="WP_425555864.1">
    <property type="nucleotide sequence ID" value="NZ_BAAALF010000009.1"/>
</dbReference>
<gene>
    <name evidence="13" type="ORF">GCM10009665_10000</name>
</gene>
<evidence type="ECO:0000256" key="9">
    <source>
        <dbReference type="ARBA" id="ARBA00023049"/>
    </source>
</evidence>
<dbReference type="EMBL" id="BAAALF010000009">
    <property type="protein sequence ID" value="GAA1221778.1"/>
    <property type="molecule type" value="Genomic_DNA"/>
</dbReference>
<accession>A0ABN1VSJ5</accession>
<dbReference type="Proteomes" id="UP001500037">
    <property type="component" value="Unassembled WGS sequence"/>
</dbReference>
<keyword evidence="4" id="KW-0645">Protease</keyword>
<dbReference type="InterPro" id="IPR048665">
    <property type="entry name" value="InhA-like_VEG"/>
</dbReference>
<dbReference type="PANTHER" id="PTHR13062:SF12">
    <property type="entry name" value="ALPHA-2-MACROGLOBULIN DOMAIN-CONTAINING PROTEIN"/>
    <property type="match status" value="1"/>
</dbReference>
<dbReference type="InterPro" id="IPR012300">
    <property type="entry name" value="Pept_M6_InhA"/>
</dbReference>
<dbReference type="InterPro" id="IPR008757">
    <property type="entry name" value="Peptidase_M6-like_domain"/>
</dbReference>
<feature type="domain" description="Immune inhibitor A-like metallopeptidase VEG" evidence="12">
    <location>
        <begin position="609"/>
        <end position="768"/>
    </location>
</feature>
<evidence type="ECO:0000256" key="3">
    <source>
        <dbReference type="ARBA" id="ARBA00022525"/>
    </source>
</evidence>
<name>A0ABN1VSJ5_9ACTN</name>
<evidence type="ECO:0000313" key="13">
    <source>
        <dbReference type="EMBL" id="GAA1221778.1"/>
    </source>
</evidence>
<keyword evidence="3" id="KW-0964">Secreted</keyword>
<evidence type="ECO:0000256" key="2">
    <source>
        <dbReference type="ARBA" id="ARBA00004613"/>
    </source>
</evidence>
<dbReference type="Pfam" id="PF20774">
    <property type="entry name" value="InhA-like_VEG"/>
    <property type="match status" value="1"/>
</dbReference>
<sequence>MKVTSTLVGAALVAALGLGMLPGTAMAAGATGAAGAPATVDPATQVDHDLPGPLTDKVNAEQKAATEQLLAGTANVEQHGGSSSIKLGKDKYVELARQRTDKIFTILVDFGDQVDNTTKMPDGSLKYGGTPGPAHNQIAAPDRTVNNNTAWQADYNQQHYQDLYFNKDQPSLKTFYEKQSSGRYSVDGQVSDWVRVPWNEARYGSNYCGSKICNNAQDLIRDGLAAWTADQKAKGVSDADIKATLAQYDQWDRYDYNHDGNFNEPDGYIDHFQIVHAGEDESAGGGAQGSNALWAHRSYVYGTLAGQAGPDNNKLGGTQIGNTGIWVGDYTMQPENGGLGVFAHEYGHDLGLPDLYDTQGPADNSVGFWSLMSSGSWLGTGKNAIGDMPNDLDVWSKLQLGWLNYDKATAGTESTHHIGPVEFNTHLPQGLVVTLPKKTLTTDINTPFAGTGEWWSGAADNLNVSLAREVDLTGKKSATLTAKAWYELEQDFDYGYAEVSTDAGAHWTVLNGTYNGTAIPANPAGNAGLTGSSGGKWGDLSFPLDAYAGQKVQIRFHNTTDGGLHYNGLALDNIGVTADGASLFSDDVEHGDNGWAATGFSRINGKFSKDYAQYYLAENRQPISFDATLQTGPYNFGSAAKPAWVEHYAYQPGLLLWYWDTSQSDNNVTAHPGHGLVLPIDSHPTPLKWADGTLMRPRMQGYDSTFGSRRTPGLQVHKADVLTTVPRSKGVDEFNDHERSYWDASDPYDSVIVPDTGTSIEIENESSNYLETWIRVRPVN</sequence>
<evidence type="ECO:0000256" key="6">
    <source>
        <dbReference type="ARBA" id="ARBA00022729"/>
    </source>
</evidence>
<dbReference type="Pfam" id="PF20773">
    <property type="entry name" value="InhA-like_MAM"/>
    <property type="match status" value="1"/>
</dbReference>
<dbReference type="Gene3D" id="2.60.120.260">
    <property type="entry name" value="Galactose-binding domain-like"/>
    <property type="match status" value="1"/>
</dbReference>
<dbReference type="PANTHER" id="PTHR13062">
    <property type="entry name" value="COLLAGENASE"/>
    <property type="match status" value="1"/>
</dbReference>
<evidence type="ECO:0000259" key="12">
    <source>
        <dbReference type="Pfam" id="PF20774"/>
    </source>
</evidence>
<feature type="domain" description="Peptidase M6-like" evidence="11">
    <location>
        <begin position="91"/>
        <end position="402"/>
    </location>
</feature>
<organism evidence="13 14">
    <name type="scientific">Kitasatospora nipponensis</name>
    <dbReference type="NCBI Taxonomy" id="258049"/>
    <lineage>
        <taxon>Bacteria</taxon>
        <taxon>Bacillati</taxon>
        <taxon>Actinomycetota</taxon>
        <taxon>Actinomycetes</taxon>
        <taxon>Kitasatosporales</taxon>
        <taxon>Streptomycetaceae</taxon>
        <taxon>Kitasatospora</taxon>
    </lineage>
</organism>